<dbReference type="InterPro" id="IPR028150">
    <property type="entry name" value="Lustrin_cystein"/>
</dbReference>
<evidence type="ECO:0000313" key="4">
    <source>
        <dbReference type="Proteomes" id="UP000298663"/>
    </source>
</evidence>
<accession>A0A4U5N588</accession>
<dbReference type="Gene3D" id="4.10.410.10">
    <property type="entry name" value="Pancreatic trypsin inhibitor Kunitz domain"/>
    <property type="match status" value="3"/>
</dbReference>
<dbReference type="PROSITE" id="PS50279">
    <property type="entry name" value="BPTI_KUNITZ_2"/>
    <property type="match status" value="3"/>
</dbReference>
<name>A0A4U5N588_STECR</name>
<feature type="domain" description="BPTI/Kunitz inhibitor" evidence="2">
    <location>
        <begin position="239"/>
        <end position="292"/>
    </location>
</feature>
<protein>
    <recommendedName>
        <fullName evidence="2">BPTI/Kunitz inhibitor domain-containing protein</fullName>
    </recommendedName>
</protein>
<dbReference type="InterPro" id="IPR006150">
    <property type="entry name" value="Cys_repeat_1"/>
</dbReference>
<comment type="caution">
    <text evidence="3">The sequence shown here is derived from an EMBL/GenBank/DDBJ whole genome shotgun (WGS) entry which is preliminary data.</text>
</comment>
<feature type="domain" description="BPTI/Kunitz inhibitor" evidence="2">
    <location>
        <begin position="29"/>
        <end position="82"/>
    </location>
</feature>
<dbReference type="InterPro" id="IPR020901">
    <property type="entry name" value="Prtase_inh_Kunz-CS"/>
</dbReference>
<dbReference type="InterPro" id="IPR002223">
    <property type="entry name" value="Kunitz_BPTI"/>
</dbReference>
<dbReference type="EMBL" id="AZBU02000005">
    <property type="protein sequence ID" value="TKR77726.1"/>
    <property type="molecule type" value="Genomic_DNA"/>
</dbReference>
<dbReference type="PROSITE" id="PS00280">
    <property type="entry name" value="BPTI_KUNITZ_1"/>
    <property type="match status" value="2"/>
</dbReference>
<feature type="domain" description="BPTI/Kunitz inhibitor" evidence="2">
    <location>
        <begin position="134"/>
        <end position="186"/>
    </location>
</feature>
<dbReference type="Pfam" id="PF14625">
    <property type="entry name" value="Lustrin_cystein"/>
    <property type="match status" value="6"/>
</dbReference>
<evidence type="ECO:0000259" key="2">
    <source>
        <dbReference type="PROSITE" id="PS50279"/>
    </source>
</evidence>
<dbReference type="CDD" id="cd22593">
    <property type="entry name" value="Kunitz_conkunitzin"/>
    <property type="match status" value="1"/>
</dbReference>
<dbReference type="SMART" id="SM00131">
    <property type="entry name" value="KU"/>
    <property type="match status" value="3"/>
</dbReference>
<organism evidence="3 4">
    <name type="scientific">Steinernema carpocapsae</name>
    <name type="common">Entomopathogenic nematode</name>
    <dbReference type="NCBI Taxonomy" id="34508"/>
    <lineage>
        <taxon>Eukaryota</taxon>
        <taxon>Metazoa</taxon>
        <taxon>Ecdysozoa</taxon>
        <taxon>Nematoda</taxon>
        <taxon>Chromadorea</taxon>
        <taxon>Rhabditida</taxon>
        <taxon>Tylenchina</taxon>
        <taxon>Panagrolaimomorpha</taxon>
        <taxon>Strongyloidoidea</taxon>
        <taxon>Steinernematidae</taxon>
        <taxon>Steinernema</taxon>
    </lineage>
</organism>
<dbReference type="CDD" id="cd00109">
    <property type="entry name" value="Kunitz-type"/>
    <property type="match status" value="1"/>
</dbReference>
<reference evidence="3 4" key="1">
    <citation type="journal article" date="2015" name="Genome Biol.">
        <title>Comparative genomics of Steinernema reveals deeply conserved gene regulatory networks.</title>
        <authorList>
            <person name="Dillman A.R."/>
            <person name="Macchietto M."/>
            <person name="Porter C.F."/>
            <person name="Rogers A."/>
            <person name="Williams B."/>
            <person name="Antoshechkin I."/>
            <person name="Lee M.M."/>
            <person name="Goodwin Z."/>
            <person name="Lu X."/>
            <person name="Lewis E.E."/>
            <person name="Goodrich-Blair H."/>
            <person name="Stock S.P."/>
            <person name="Adams B.J."/>
            <person name="Sternberg P.W."/>
            <person name="Mortazavi A."/>
        </authorList>
    </citation>
    <scope>NUCLEOTIDE SEQUENCE [LARGE SCALE GENOMIC DNA]</scope>
    <source>
        <strain evidence="3 4">ALL</strain>
    </source>
</reference>
<gene>
    <name evidence="3" type="ORF">L596_018644</name>
</gene>
<dbReference type="SUPFAM" id="SSF57362">
    <property type="entry name" value="BPTI-like"/>
    <property type="match status" value="3"/>
</dbReference>
<evidence type="ECO:0000313" key="3">
    <source>
        <dbReference type="EMBL" id="TKR77726.1"/>
    </source>
</evidence>
<dbReference type="Proteomes" id="UP000298663">
    <property type="component" value="Unassembled WGS sequence"/>
</dbReference>
<dbReference type="Pfam" id="PF00014">
    <property type="entry name" value="Kunitz_BPTI"/>
    <property type="match status" value="3"/>
</dbReference>
<proteinExistence type="predicted"/>
<dbReference type="PANTHER" id="PTHR46339">
    <property type="entry name" value="PROTEIN CBG15282-RELATED"/>
    <property type="match status" value="1"/>
</dbReference>
<dbReference type="InterPro" id="IPR036880">
    <property type="entry name" value="Kunitz_BPTI_sf"/>
</dbReference>
<feature type="signal peptide" evidence="1">
    <location>
        <begin position="1"/>
        <end position="20"/>
    </location>
</feature>
<evidence type="ECO:0000256" key="1">
    <source>
        <dbReference type="SAM" id="SignalP"/>
    </source>
</evidence>
<dbReference type="InterPro" id="IPR053014">
    <property type="entry name" value="Cuticle_assoc_divergent"/>
</dbReference>
<dbReference type="AlphaFoldDB" id="A0A4U5N588"/>
<dbReference type="GO" id="GO:0004867">
    <property type="term" value="F:serine-type endopeptidase inhibitor activity"/>
    <property type="evidence" value="ECO:0007669"/>
    <property type="project" value="InterPro"/>
</dbReference>
<feature type="chain" id="PRO_5021028592" description="BPTI/Kunitz inhibitor domain-containing protein" evidence="1">
    <location>
        <begin position="21"/>
        <end position="603"/>
    </location>
</feature>
<dbReference type="OrthoDB" id="196393at2759"/>
<keyword evidence="1" id="KW-0732">Signal</keyword>
<sequence length="603" mass="66240">MRWSMILRPLFAFLFLVVSAQSDLGGILCRLQKNVGFECGASRPHAAFHFDVDVGECLEFVFNGCGGNPNRFQTKEECLDGCDSLLKCGKGLPLMDFAGNIKRCEGERVPCSGGYECVGHGMKSVCCRKADRICEMSVDPGSHCGVPAKTHFYFDKVSNLCRPFAFSGCGGNENNFVTKGECMRYCASEVTCLKGDPQPDRYSASRIARCHNDSDCASNYTCTGRGPRKACCPSKDYVCGLPYNTRSTCSTKLSHSVFTFDIKKGRCEQLDTGGCLDQLNSFASVEQCSDYCIGVCPGNLETFLNPSNSQPQLCNSKKNEGCPLGFECLKTRSYASVCCKTEPICPNPESLVLTEGGGVAKRCSPELDSECPVGYSCQQAKNLEHICCTLPLECPYGMQTLREQFSRPKICSPGVEGSCPVNSLCLSGMAGIVGTFAKNVCCRPNKKCMVPHVDKVKKRPQKCLPGDNRCPQGTQCLEAVDENDLFNVTVKHYLFLCCYEVDVFACADGMMPILHPATNKPQRCNPLDPRACPEEYICDSMIDGSHSCCPNRAIAQKPCTEVLLDHKEQIVECLGWDDNETCQDLPRGKCRKASDQKYYCCKE</sequence>
<dbReference type="SMART" id="SM00289">
    <property type="entry name" value="WR1"/>
    <property type="match status" value="6"/>
</dbReference>
<keyword evidence="4" id="KW-1185">Reference proteome</keyword>
<reference evidence="3 4" key="2">
    <citation type="journal article" date="2019" name="G3 (Bethesda)">
        <title>Hybrid Assembly of the Genome of the Entomopathogenic Nematode Steinernema carpocapsae Identifies the X-Chromosome.</title>
        <authorList>
            <person name="Serra L."/>
            <person name="Macchietto M."/>
            <person name="Macias-Munoz A."/>
            <person name="McGill C.J."/>
            <person name="Rodriguez I.M."/>
            <person name="Rodriguez B."/>
            <person name="Murad R."/>
            <person name="Mortazavi A."/>
        </authorList>
    </citation>
    <scope>NUCLEOTIDE SEQUENCE [LARGE SCALE GENOMIC DNA]</scope>
    <source>
        <strain evidence="3 4">ALL</strain>
    </source>
</reference>
<dbReference type="PANTHER" id="PTHR46339:SF10">
    <property type="entry name" value="BPTI_KUNITZ INHIBITOR DOMAIN-CONTAINING PROTEIN"/>
    <property type="match status" value="1"/>
</dbReference>